<proteinExistence type="predicted"/>
<keyword evidence="3" id="KW-1185">Reference proteome</keyword>
<dbReference type="Proteomes" id="UP000234240">
    <property type="component" value="Unassembled WGS sequence"/>
</dbReference>
<evidence type="ECO:0000256" key="1">
    <source>
        <dbReference type="SAM" id="Phobius"/>
    </source>
</evidence>
<keyword evidence="1" id="KW-1133">Transmembrane helix</keyword>
<comment type="caution">
    <text evidence="2">The sequence shown here is derived from an EMBL/GenBank/DDBJ whole genome shotgun (WGS) entry which is preliminary data.</text>
</comment>
<keyword evidence="1" id="KW-0472">Membrane</keyword>
<evidence type="ECO:0000313" key="2">
    <source>
        <dbReference type="EMBL" id="PLR38747.1"/>
    </source>
</evidence>
<organism evidence="2 3">
    <name type="scientific">Chimaeribacter californicus</name>
    <dbReference type="NCBI Taxonomy" id="2060067"/>
    <lineage>
        <taxon>Bacteria</taxon>
        <taxon>Pseudomonadati</taxon>
        <taxon>Pseudomonadota</taxon>
        <taxon>Gammaproteobacteria</taxon>
        <taxon>Enterobacterales</taxon>
        <taxon>Yersiniaceae</taxon>
        <taxon>Chimaeribacter</taxon>
    </lineage>
</organism>
<keyword evidence="1" id="KW-0812">Transmembrane</keyword>
<evidence type="ECO:0000313" key="3">
    <source>
        <dbReference type="Proteomes" id="UP000234240"/>
    </source>
</evidence>
<dbReference type="AlphaFoldDB" id="A0A2N5EA25"/>
<protein>
    <submittedName>
        <fullName evidence="2">Uncharacterized protein</fullName>
    </submittedName>
</protein>
<reference evidence="2 3" key="1">
    <citation type="submission" date="2017-12" db="EMBL/GenBank/DDBJ databases">
        <title>Characterization of six clinical isolates of Enterochimera gen. nov., a novel genus of the Yersiniaciae family and the three species Enterochimera arupensis sp. nov., Enterochimera coloradensis sp. nov, and Enterochimera californica sp. nov.</title>
        <authorList>
            <person name="Rossi A."/>
            <person name="Fisher M."/>
        </authorList>
    </citation>
    <scope>NUCLEOTIDE SEQUENCE [LARGE SCALE GENOMIC DNA]</scope>
    <source>
        <strain evidence="3">2015-Iso6</strain>
    </source>
</reference>
<sequence>MSSETGKIGKNKRINIDVIFAIMLTLSLAMTYAFYMAWNSPRSLAPDTSGGALKFFHIDSCAFGERDVAVTGWAFLPGNWKILNRVYAEKSNGNMVELMSSFQPRRDVGDAFNVGGMYDKSGFIATRHDSSAREDFTKKLLIVSFDEKGVGHAATYTCK</sequence>
<gene>
    <name evidence="2" type="ORF">CYR55_08355</name>
</gene>
<name>A0A2N5EA25_9GAMM</name>
<feature type="transmembrane region" description="Helical" evidence="1">
    <location>
        <begin position="18"/>
        <end position="38"/>
    </location>
</feature>
<dbReference type="EMBL" id="PJZF01000005">
    <property type="protein sequence ID" value="PLR38747.1"/>
    <property type="molecule type" value="Genomic_DNA"/>
</dbReference>
<dbReference type="RefSeq" id="WP_101815692.1">
    <property type="nucleotide sequence ID" value="NZ_PJZF01000005.1"/>
</dbReference>
<accession>A0A2N5EA25</accession>